<reference evidence="2" key="1">
    <citation type="journal article" date="2013" name="Stand. Genomic Sci.">
        <title>Complete genome sequence of the bile-resistant pigment-producing anaerobe Alistipes finegoldii type strain (AHN2437(T)).</title>
        <authorList>
            <person name="Mavromatis K."/>
            <person name="Stackebrandt E."/>
            <person name="Munk C."/>
            <person name="Lapidus A."/>
            <person name="Nolan M."/>
            <person name="Lucas S."/>
            <person name="Hammon N."/>
            <person name="Deshpande S."/>
            <person name="Cheng J.F."/>
            <person name="Tapia R."/>
            <person name="Goodwin L.A."/>
            <person name="Pitluck S."/>
            <person name="Liolios K."/>
            <person name="Pagani I."/>
            <person name="Ivanova N."/>
            <person name="Mikhailova N."/>
            <person name="Huntemann M."/>
            <person name="Pati A."/>
            <person name="Chen A."/>
            <person name="Palaniappan K."/>
            <person name="Land M."/>
            <person name="Hauser L."/>
            <person name="Rohde M."/>
            <person name="Gronow S."/>
            <person name="Goker M."/>
            <person name="Detter J.C."/>
            <person name="Bristow J."/>
            <person name="Eisen J.A."/>
            <person name="Markowitz V."/>
            <person name="Hugenholtz P."/>
            <person name="Kyrpides N.C."/>
            <person name="Klenk H.P."/>
            <person name="Woyke T."/>
        </authorList>
    </citation>
    <scope>NUCLEOTIDE SEQUENCE</scope>
    <source>
        <strain evidence="2">DSM 17242 / JCM 16770 / AHN 2437 / CCUG 46020 / CIP 107999</strain>
    </source>
</reference>
<organism evidence="1 2">
    <name type="scientific">Alistipes finegoldii (strain DSM 17242 / JCM 16770 / CCUG 46020 / CIP 107999 / KCTC 15236 / AHN 2437)</name>
    <dbReference type="NCBI Taxonomy" id="679935"/>
    <lineage>
        <taxon>Bacteria</taxon>
        <taxon>Pseudomonadati</taxon>
        <taxon>Bacteroidota</taxon>
        <taxon>Bacteroidia</taxon>
        <taxon>Bacteroidales</taxon>
        <taxon>Rikenellaceae</taxon>
        <taxon>Alistipes</taxon>
    </lineage>
</organism>
<dbReference type="STRING" id="679935.Alfi_0771"/>
<dbReference type="PATRIC" id="fig|679935.3.peg.715"/>
<accession>I3YJH8</accession>
<sequence>MFRLTAKIEIKSAKTWRFDKVAGVEITRDIDTLTDTCVVTLPKKVRWLGENSMPIKRGDEVSVWLGYDGELQFAFRGFITTIGLKNPTEIHCEDYMFLFKSRDAKKIAYKTATIEQVLRDQNLGVKYKVFGEQHIGQFRVTANTVTELLGQLKDQGGIRSFFRIEDGEPVLYCGVLFERDTKCKQVFATGVNLIDDAQLDVQNAADVKIKIRAISLRPNNKRIRVDVGDADGQRRTLHTYNKDEKELKAWAEQELKRLKRDGLAGSFTTFGAVLIDKLDNIGIKIDGVCRGIYQTDKNVIKYGTGGFRQEITIGLRVAE</sequence>
<dbReference type="AlphaFoldDB" id="I3YJH8"/>
<dbReference type="SUPFAM" id="SSF69279">
    <property type="entry name" value="Phage tail proteins"/>
    <property type="match status" value="1"/>
</dbReference>
<protein>
    <recommendedName>
        <fullName evidence="3">Phage protein D</fullName>
    </recommendedName>
</protein>
<evidence type="ECO:0000313" key="1">
    <source>
        <dbReference type="EMBL" id="AFL77146.1"/>
    </source>
</evidence>
<evidence type="ECO:0008006" key="3">
    <source>
        <dbReference type="Google" id="ProtNLM"/>
    </source>
</evidence>
<dbReference type="eggNOG" id="COG3500">
    <property type="taxonomic scope" value="Bacteria"/>
</dbReference>
<dbReference type="Proteomes" id="UP000006052">
    <property type="component" value="Chromosome"/>
</dbReference>
<proteinExistence type="predicted"/>
<evidence type="ECO:0000313" key="2">
    <source>
        <dbReference type="Proteomes" id="UP000006052"/>
    </source>
</evidence>
<gene>
    <name evidence="1" type="ordered locus">Alfi_0771</name>
</gene>
<dbReference type="HOGENOM" id="CLU_072560_0_0_10"/>
<name>I3YJH8_ALIFI</name>
<dbReference type="EMBL" id="CP003274">
    <property type="protein sequence ID" value="AFL77146.1"/>
    <property type="molecule type" value="Genomic_DNA"/>
</dbReference>
<dbReference type="RefSeq" id="WP_014774830.1">
    <property type="nucleotide sequence ID" value="NC_018011.1"/>
</dbReference>
<dbReference type="KEGG" id="afd:Alfi_0771"/>